<sequence>MPATQPTTGRSMAPMPSLRSLLFDTPEPREILITAAPGCPESILIRHVTGALDRGNTVALLCLADLDESAQRALAEVERTTTPGALRQVHRGDWLREWSISVVVILVTGDHAFVSDGPGTSDDALGFVRYAHQDLGELYRRRRPVAITWECVPATRT</sequence>
<dbReference type="AlphaFoldDB" id="A0A934SQ80"/>
<accession>A0A934SQ80</accession>
<evidence type="ECO:0000313" key="3">
    <source>
        <dbReference type="Proteomes" id="UP000636458"/>
    </source>
</evidence>
<dbReference type="EMBL" id="JAEPES010000003">
    <property type="protein sequence ID" value="MBK4347907.1"/>
    <property type="molecule type" value="Genomic_DNA"/>
</dbReference>
<keyword evidence="3" id="KW-1185">Reference proteome</keyword>
<gene>
    <name evidence="1" type="ORF">IV501_04930</name>
    <name evidence="2" type="ORF">IV501_09695</name>
</gene>
<protein>
    <submittedName>
        <fullName evidence="1">Uncharacterized protein</fullName>
    </submittedName>
</protein>
<evidence type="ECO:0000313" key="2">
    <source>
        <dbReference type="EMBL" id="MBK4347907.1"/>
    </source>
</evidence>
<reference evidence="1" key="1">
    <citation type="submission" date="2021-01" db="EMBL/GenBank/DDBJ databases">
        <title>Lacisediminihabitans sp. nov. strain G11-30, isolated from Antarctic Soil.</title>
        <authorList>
            <person name="Li J."/>
        </authorList>
    </citation>
    <scope>NUCLEOTIDE SEQUENCE</scope>
    <source>
        <strain evidence="1">G11-30</strain>
    </source>
</reference>
<proteinExistence type="predicted"/>
<comment type="caution">
    <text evidence="1">The sequence shown here is derived from an EMBL/GenBank/DDBJ whole genome shotgun (WGS) entry which is preliminary data.</text>
</comment>
<name>A0A934SQ80_9MICO</name>
<dbReference type="RefSeq" id="WP_200555248.1">
    <property type="nucleotide sequence ID" value="NZ_JAEPES010000001.1"/>
</dbReference>
<evidence type="ECO:0000313" key="1">
    <source>
        <dbReference type="EMBL" id="MBK4346970.1"/>
    </source>
</evidence>
<organism evidence="1 3">
    <name type="scientific">Lacisediminihabitans changchengi</name>
    <dbReference type="NCBI Taxonomy" id="2787634"/>
    <lineage>
        <taxon>Bacteria</taxon>
        <taxon>Bacillati</taxon>
        <taxon>Actinomycetota</taxon>
        <taxon>Actinomycetes</taxon>
        <taxon>Micrococcales</taxon>
        <taxon>Microbacteriaceae</taxon>
        <taxon>Lacisediminihabitans</taxon>
    </lineage>
</organism>
<dbReference type="EMBL" id="JAEPES010000001">
    <property type="protein sequence ID" value="MBK4346970.1"/>
    <property type="molecule type" value="Genomic_DNA"/>
</dbReference>
<dbReference type="Proteomes" id="UP000636458">
    <property type="component" value="Unassembled WGS sequence"/>
</dbReference>